<protein>
    <submittedName>
        <fullName evidence="1">Uncharacterized protein</fullName>
    </submittedName>
</protein>
<organism evidence="1 2">
    <name type="scientific">Xenopus laevis</name>
    <name type="common">African clawed frog</name>
    <dbReference type="NCBI Taxonomy" id="8355"/>
    <lineage>
        <taxon>Eukaryota</taxon>
        <taxon>Metazoa</taxon>
        <taxon>Chordata</taxon>
        <taxon>Craniata</taxon>
        <taxon>Vertebrata</taxon>
        <taxon>Euteleostomi</taxon>
        <taxon>Amphibia</taxon>
        <taxon>Batrachia</taxon>
        <taxon>Anura</taxon>
        <taxon>Pipoidea</taxon>
        <taxon>Pipidae</taxon>
        <taxon>Xenopodinae</taxon>
        <taxon>Xenopus</taxon>
        <taxon>Xenopus</taxon>
    </lineage>
</organism>
<dbReference type="EMBL" id="CM004468">
    <property type="protein sequence ID" value="OCT95067.1"/>
    <property type="molecule type" value="Genomic_DNA"/>
</dbReference>
<name>A0A974DQV1_XENLA</name>
<reference evidence="2" key="1">
    <citation type="journal article" date="2016" name="Nature">
        <title>Genome evolution in the allotetraploid frog Xenopus laevis.</title>
        <authorList>
            <person name="Session A.M."/>
            <person name="Uno Y."/>
            <person name="Kwon T."/>
            <person name="Chapman J.A."/>
            <person name="Toyoda A."/>
            <person name="Takahashi S."/>
            <person name="Fukui A."/>
            <person name="Hikosaka A."/>
            <person name="Suzuki A."/>
            <person name="Kondo M."/>
            <person name="van Heeringen S.J."/>
            <person name="Quigley I."/>
            <person name="Heinz S."/>
            <person name="Ogino H."/>
            <person name="Ochi H."/>
            <person name="Hellsten U."/>
            <person name="Lyons J.B."/>
            <person name="Simakov O."/>
            <person name="Putnam N."/>
            <person name="Stites J."/>
            <person name="Kuroki Y."/>
            <person name="Tanaka T."/>
            <person name="Michiue T."/>
            <person name="Watanabe M."/>
            <person name="Bogdanovic O."/>
            <person name="Lister R."/>
            <person name="Georgiou G."/>
            <person name="Paranjpe S.S."/>
            <person name="van Kruijsbergen I."/>
            <person name="Shu S."/>
            <person name="Carlson J."/>
            <person name="Kinoshita T."/>
            <person name="Ohta Y."/>
            <person name="Mawaribuchi S."/>
            <person name="Jenkins J."/>
            <person name="Grimwood J."/>
            <person name="Schmutz J."/>
            <person name="Mitros T."/>
            <person name="Mozaffari S.V."/>
            <person name="Suzuki Y."/>
            <person name="Haramoto Y."/>
            <person name="Yamamoto T.S."/>
            <person name="Takagi C."/>
            <person name="Heald R."/>
            <person name="Miller K."/>
            <person name="Haudenschild C."/>
            <person name="Kitzman J."/>
            <person name="Nakayama T."/>
            <person name="Izutsu Y."/>
            <person name="Robert J."/>
            <person name="Fortriede J."/>
            <person name="Burns K."/>
            <person name="Lotay V."/>
            <person name="Karimi K."/>
            <person name="Yasuoka Y."/>
            <person name="Dichmann D.S."/>
            <person name="Flajnik M.F."/>
            <person name="Houston D.W."/>
            <person name="Shendure J."/>
            <person name="DuPasquier L."/>
            <person name="Vize P.D."/>
            <person name="Zorn A.M."/>
            <person name="Ito M."/>
            <person name="Marcotte E.M."/>
            <person name="Wallingford J.B."/>
            <person name="Ito Y."/>
            <person name="Asashima M."/>
            <person name="Ueno N."/>
            <person name="Matsuda Y."/>
            <person name="Veenstra G.J."/>
            <person name="Fujiyama A."/>
            <person name="Harland R.M."/>
            <person name="Taira M."/>
            <person name="Rokhsar D.S."/>
        </authorList>
    </citation>
    <scope>NUCLEOTIDE SEQUENCE [LARGE SCALE GENOMIC DNA]</scope>
    <source>
        <strain evidence="2">J</strain>
    </source>
</reference>
<proteinExistence type="predicted"/>
<evidence type="ECO:0000313" key="1">
    <source>
        <dbReference type="EMBL" id="OCT95067.1"/>
    </source>
</evidence>
<evidence type="ECO:0000313" key="2">
    <source>
        <dbReference type="Proteomes" id="UP000694892"/>
    </source>
</evidence>
<dbReference type="AlphaFoldDB" id="A0A974DQV1"/>
<accession>A0A974DQV1</accession>
<sequence length="107" mass="11918">LGDFPCLFLLGQALKPSCPLKFLATLGHLQIQSYLKGQHVSGKLGFPCRLAFKCVKAQTSVSQLEKVLWLTQRQGMSLRELISMWIPTIHCAGKTSIATLERSLNFE</sequence>
<feature type="non-terminal residue" evidence="1">
    <location>
        <position position="1"/>
    </location>
</feature>
<dbReference type="Proteomes" id="UP000694892">
    <property type="component" value="Chromosome 2L"/>
</dbReference>
<gene>
    <name evidence="1" type="ORF">XELAEV_18012750mg</name>
</gene>